<dbReference type="AlphaFoldDB" id="A0A165E013"/>
<dbReference type="GO" id="GO:0016491">
    <property type="term" value="F:oxidoreductase activity"/>
    <property type="evidence" value="ECO:0007669"/>
    <property type="project" value="InterPro"/>
</dbReference>
<dbReference type="InterPro" id="IPR012171">
    <property type="entry name" value="Fatty_acid_desaturase"/>
</dbReference>
<dbReference type="PANTHER" id="PTHR32100">
    <property type="entry name" value="OMEGA-6 FATTY ACID DESATURASE, CHLOROPLASTIC"/>
    <property type="match status" value="1"/>
</dbReference>
<feature type="transmembrane region" description="Helical" evidence="1">
    <location>
        <begin position="59"/>
        <end position="81"/>
    </location>
</feature>
<proteinExistence type="predicted"/>
<dbReference type="EMBL" id="KV424027">
    <property type="protein sequence ID" value="KZT53830.1"/>
    <property type="molecule type" value="Genomic_DNA"/>
</dbReference>
<dbReference type="CDD" id="cd03507">
    <property type="entry name" value="Delta12-FADS-like"/>
    <property type="match status" value="1"/>
</dbReference>
<protein>
    <submittedName>
        <fullName evidence="3">Putative delta-12 fatty acid desaturase</fullName>
    </submittedName>
</protein>
<dbReference type="OrthoDB" id="1461976at2759"/>
<feature type="domain" description="Fatty acid desaturase" evidence="2">
    <location>
        <begin position="99"/>
        <end position="380"/>
    </location>
</feature>
<dbReference type="GO" id="GO:0006629">
    <property type="term" value="P:lipid metabolic process"/>
    <property type="evidence" value="ECO:0007669"/>
    <property type="project" value="InterPro"/>
</dbReference>
<reference evidence="3 4" key="1">
    <citation type="journal article" date="2016" name="Mol. Biol. Evol.">
        <title>Comparative Genomics of Early-Diverging Mushroom-Forming Fungi Provides Insights into the Origins of Lignocellulose Decay Capabilities.</title>
        <authorList>
            <person name="Nagy L.G."/>
            <person name="Riley R."/>
            <person name="Tritt A."/>
            <person name="Adam C."/>
            <person name="Daum C."/>
            <person name="Floudas D."/>
            <person name="Sun H."/>
            <person name="Yadav J.S."/>
            <person name="Pangilinan J."/>
            <person name="Larsson K.H."/>
            <person name="Matsuura K."/>
            <person name="Barry K."/>
            <person name="Labutti K."/>
            <person name="Kuo R."/>
            <person name="Ohm R.A."/>
            <person name="Bhattacharya S.S."/>
            <person name="Shirouzu T."/>
            <person name="Yoshinaga Y."/>
            <person name="Martin F.M."/>
            <person name="Grigoriev I.V."/>
            <person name="Hibbett D.S."/>
        </authorList>
    </citation>
    <scope>NUCLEOTIDE SEQUENCE [LARGE SCALE GENOMIC DNA]</scope>
    <source>
        <strain evidence="3 4">HHB12733</strain>
    </source>
</reference>
<feature type="transmembrane region" description="Helical" evidence="1">
    <location>
        <begin position="288"/>
        <end position="309"/>
    </location>
</feature>
<dbReference type="InParanoid" id="A0A165E013"/>
<accession>A0A165E013</accession>
<evidence type="ECO:0000313" key="3">
    <source>
        <dbReference type="EMBL" id="KZT53830.1"/>
    </source>
</evidence>
<dbReference type="InterPro" id="IPR005804">
    <property type="entry name" value="FA_desaturase_dom"/>
</dbReference>
<feature type="transmembrane region" description="Helical" evidence="1">
    <location>
        <begin position="101"/>
        <end position="117"/>
    </location>
</feature>
<organism evidence="3 4">
    <name type="scientific">Calocera cornea HHB12733</name>
    <dbReference type="NCBI Taxonomy" id="1353952"/>
    <lineage>
        <taxon>Eukaryota</taxon>
        <taxon>Fungi</taxon>
        <taxon>Dikarya</taxon>
        <taxon>Basidiomycota</taxon>
        <taxon>Agaricomycotina</taxon>
        <taxon>Dacrymycetes</taxon>
        <taxon>Dacrymycetales</taxon>
        <taxon>Dacrymycetaceae</taxon>
        <taxon>Calocera</taxon>
    </lineage>
</organism>
<evidence type="ECO:0000259" key="2">
    <source>
        <dbReference type="Pfam" id="PF00487"/>
    </source>
</evidence>
<sequence>MAAAVVPAPAIPEQTADGERIIPTEGMAQYVVPDFTIKDLLDAIPAHCFKRNAFRSSLYVLWDLSLLAVLAYAVTQANAYLNALVLPPYANAAAKFALWNAYWFASGLVGTGVWVLAHECGHQAFSESKTINNAVGWVLHSALGVPYHSWRITHGKHHASTGHLTRDQVHVPWTRSDYGLAPLDENREDPEGRWIAESMRREFNDALVETPIHQLYKLIVQQIGGWPAYLLTNVSGQLSYPAGTNHFNPKSVVFEPRHYWQIIMSDVGVACWLAGLGTWAYYRGISEVALYYLPTYLWVNNWLVMITFLQHTDALVPHYRGGMWTFPRGALATIDRRLLGPIGGWVLHGIAETHVAHHVHSKMPHYHAWAATAALKERLGPCYMESNENMFRALWIAYRDCKFVEDKGDIVFFKNRSGIAKAVAVFPDKGVISDSGVDVQ</sequence>
<keyword evidence="4" id="KW-1185">Reference proteome</keyword>
<evidence type="ECO:0000313" key="4">
    <source>
        <dbReference type="Proteomes" id="UP000076842"/>
    </source>
</evidence>
<keyword evidence="1" id="KW-0812">Transmembrane</keyword>
<dbReference type="STRING" id="1353952.A0A165E013"/>
<dbReference type="Proteomes" id="UP000076842">
    <property type="component" value="Unassembled WGS sequence"/>
</dbReference>
<keyword evidence="1" id="KW-0472">Membrane</keyword>
<keyword evidence="1" id="KW-1133">Transmembrane helix</keyword>
<name>A0A165E013_9BASI</name>
<gene>
    <name evidence="3" type="ORF">CALCODRAFT_500578</name>
</gene>
<dbReference type="Pfam" id="PF00487">
    <property type="entry name" value="FA_desaturase"/>
    <property type="match status" value="1"/>
</dbReference>
<evidence type="ECO:0000256" key="1">
    <source>
        <dbReference type="SAM" id="Phobius"/>
    </source>
</evidence>